<accession>A0ABR2ZEX0</accession>
<sequence>MFNWYFKYRLNATFKGSKDAVLSLSFSVDAQFLCCTGYNGVSIWELETGNLVPVPPKFAGTEDARYMPSVAIWVYFEDMRKHVVVLGGIKGDLCAWTMHDPKKGFEHLKRALTTHAREQILSICAQEPSVSAPHARIAVSCADASVSVWKLSSIGEFTKVFCITMDINFLPKSVRFDTLKNVCVFDINFGLVTVLHKKDGHTLKSTTTTHRMSSVALDLERDRLIVHTGKDIQLLSFSKLKCEKTYKPSAPLTVNFPKQLAFIEDRTQFVSGSDSGHAAIYSVEKGDAIVEQILEYPNGGLVQTVAASSGKRWNYVALAGTTAGRSCDVLLFRKKRPSSFKPKLPDWLSLKPQTLVSISIVAMVMLLGYFYRTSVTMWFRYTPDLPSSVTNGHHHQARATWDSMSNPGTKDPTLLTPMPPVDYHHRDPRHAFDDTSISGSNSMSSDPRRASGPFAHEYDDIIRKLQARLNTIEERRGLREEKEHRNSWDTNRPQNQYYSRRQGWNSRDIHELEGTHTDAFYSPGDQVWEPCLGRPGEFDPYRESTYRRGLGVDDLPREFPEAEAVYRRDRRASNLHEAYPPPVGDQTWDARSTRAERLEPEPLPCIDDTHRNLYDSGGELSDGEAEHAGDVDGGLGSFQLGDASPRASAAPKSDSDGVYPHDHRRSPPAYRDSDVHSDRARAWEPRPTQNSNRNFNGKGGSRHSSETGSIRDGATSPVDKESPHKHDVDMTVER</sequence>
<comment type="caution">
    <text evidence="2">The sequence shown here is derived from an EMBL/GenBank/DDBJ whole genome shotgun (WGS) entry which is preliminary data.</text>
</comment>
<evidence type="ECO:0000313" key="2">
    <source>
        <dbReference type="EMBL" id="KAL0059890.1"/>
    </source>
</evidence>
<dbReference type="SUPFAM" id="SSF50978">
    <property type="entry name" value="WD40 repeat-like"/>
    <property type="match status" value="1"/>
</dbReference>
<organism evidence="2 3">
    <name type="scientific">Marasmius tenuissimus</name>
    <dbReference type="NCBI Taxonomy" id="585030"/>
    <lineage>
        <taxon>Eukaryota</taxon>
        <taxon>Fungi</taxon>
        <taxon>Dikarya</taxon>
        <taxon>Basidiomycota</taxon>
        <taxon>Agaricomycotina</taxon>
        <taxon>Agaricomycetes</taxon>
        <taxon>Agaricomycetidae</taxon>
        <taxon>Agaricales</taxon>
        <taxon>Marasmiineae</taxon>
        <taxon>Marasmiaceae</taxon>
        <taxon>Marasmius</taxon>
    </lineage>
</organism>
<feature type="compositionally biased region" description="Basic and acidic residues" evidence="1">
    <location>
        <begin position="671"/>
        <end position="684"/>
    </location>
</feature>
<feature type="region of interest" description="Disordered" evidence="1">
    <location>
        <begin position="476"/>
        <end position="502"/>
    </location>
</feature>
<proteinExistence type="predicted"/>
<reference evidence="2 3" key="1">
    <citation type="submission" date="2024-05" db="EMBL/GenBank/DDBJ databases">
        <title>A draft genome resource for the thread blight pathogen Marasmius tenuissimus strain MS-2.</title>
        <authorList>
            <person name="Yulfo-Soto G.E."/>
            <person name="Baruah I.K."/>
            <person name="Amoako-Attah I."/>
            <person name="Bukari Y."/>
            <person name="Meinhardt L.W."/>
            <person name="Bailey B.A."/>
            <person name="Cohen S.P."/>
        </authorList>
    </citation>
    <scope>NUCLEOTIDE SEQUENCE [LARGE SCALE GENOMIC DNA]</scope>
    <source>
        <strain evidence="2 3">MS-2</strain>
    </source>
</reference>
<dbReference type="Proteomes" id="UP001437256">
    <property type="component" value="Unassembled WGS sequence"/>
</dbReference>
<dbReference type="SMART" id="SM00320">
    <property type="entry name" value="WD40"/>
    <property type="match status" value="2"/>
</dbReference>
<keyword evidence="3" id="KW-1185">Reference proteome</keyword>
<feature type="compositionally biased region" description="Basic and acidic residues" evidence="1">
    <location>
        <begin position="476"/>
        <end position="487"/>
    </location>
</feature>
<evidence type="ECO:0000313" key="3">
    <source>
        <dbReference type="Proteomes" id="UP001437256"/>
    </source>
</evidence>
<dbReference type="EMBL" id="JBBXMP010000201">
    <property type="protein sequence ID" value="KAL0059890.1"/>
    <property type="molecule type" value="Genomic_DNA"/>
</dbReference>
<feature type="region of interest" description="Disordered" evidence="1">
    <location>
        <begin position="597"/>
        <end position="734"/>
    </location>
</feature>
<name>A0ABR2ZEX0_9AGAR</name>
<evidence type="ECO:0000256" key="1">
    <source>
        <dbReference type="SAM" id="MobiDB-lite"/>
    </source>
</evidence>
<protein>
    <submittedName>
        <fullName evidence="2">Uncharacterized protein</fullName>
    </submittedName>
</protein>
<feature type="region of interest" description="Disordered" evidence="1">
    <location>
        <begin position="426"/>
        <end position="450"/>
    </location>
</feature>
<dbReference type="InterPro" id="IPR015943">
    <property type="entry name" value="WD40/YVTN_repeat-like_dom_sf"/>
</dbReference>
<dbReference type="InterPro" id="IPR001680">
    <property type="entry name" value="WD40_rpt"/>
</dbReference>
<gene>
    <name evidence="2" type="ORF">AAF712_013305</name>
</gene>
<feature type="compositionally biased region" description="Polar residues" evidence="1">
    <location>
        <begin position="488"/>
        <end position="502"/>
    </location>
</feature>
<feature type="compositionally biased region" description="Polar residues" evidence="1">
    <location>
        <begin position="435"/>
        <end position="445"/>
    </location>
</feature>
<dbReference type="Pfam" id="PF00400">
    <property type="entry name" value="WD40"/>
    <property type="match status" value="1"/>
</dbReference>
<dbReference type="Gene3D" id="2.130.10.10">
    <property type="entry name" value="YVTN repeat-like/Quinoprotein amine dehydrogenase"/>
    <property type="match status" value="1"/>
</dbReference>
<dbReference type="InterPro" id="IPR036322">
    <property type="entry name" value="WD40_repeat_dom_sf"/>
</dbReference>
<feature type="compositionally biased region" description="Basic and acidic residues" evidence="1">
    <location>
        <begin position="718"/>
        <end position="734"/>
    </location>
</feature>